<comment type="caution">
    <text evidence="1">The sequence shown here is derived from an EMBL/GenBank/DDBJ whole genome shotgun (WGS) entry which is preliminary data.</text>
</comment>
<keyword evidence="2" id="KW-1185">Reference proteome</keyword>
<evidence type="ECO:0000313" key="2">
    <source>
        <dbReference type="Proteomes" id="UP000499080"/>
    </source>
</evidence>
<dbReference type="AlphaFoldDB" id="A0A4Y2F473"/>
<protein>
    <submittedName>
        <fullName evidence="1">Uncharacterized protein</fullName>
    </submittedName>
</protein>
<accession>A0A4Y2F473</accession>
<dbReference type="Proteomes" id="UP000499080">
    <property type="component" value="Unassembled WGS sequence"/>
</dbReference>
<reference evidence="1 2" key="1">
    <citation type="journal article" date="2019" name="Sci. Rep.">
        <title>Orb-weaving spider Araneus ventricosus genome elucidates the spidroin gene catalogue.</title>
        <authorList>
            <person name="Kono N."/>
            <person name="Nakamura H."/>
            <person name="Ohtoshi R."/>
            <person name="Moran D.A.P."/>
            <person name="Shinohara A."/>
            <person name="Yoshida Y."/>
            <person name="Fujiwara M."/>
            <person name="Mori M."/>
            <person name="Tomita M."/>
            <person name="Arakawa K."/>
        </authorList>
    </citation>
    <scope>NUCLEOTIDE SEQUENCE [LARGE SCALE GENOMIC DNA]</scope>
</reference>
<dbReference type="EMBL" id="BGPR01000782">
    <property type="protein sequence ID" value="GBM35339.1"/>
    <property type="molecule type" value="Genomic_DNA"/>
</dbReference>
<organism evidence="1 2">
    <name type="scientific">Araneus ventricosus</name>
    <name type="common">Orbweaver spider</name>
    <name type="synonym">Epeira ventricosa</name>
    <dbReference type="NCBI Taxonomy" id="182803"/>
    <lineage>
        <taxon>Eukaryota</taxon>
        <taxon>Metazoa</taxon>
        <taxon>Ecdysozoa</taxon>
        <taxon>Arthropoda</taxon>
        <taxon>Chelicerata</taxon>
        <taxon>Arachnida</taxon>
        <taxon>Araneae</taxon>
        <taxon>Araneomorphae</taxon>
        <taxon>Entelegynae</taxon>
        <taxon>Araneoidea</taxon>
        <taxon>Araneidae</taxon>
        <taxon>Araneus</taxon>
    </lineage>
</organism>
<proteinExistence type="predicted"/>
<gene>
    <name evidence="1" type="ORF">AVEN_195842_1</name>
</gene>
<name>A0A4Y2F473_ARAVE</name>
<evidence type="ECO:0000313" key="1">
    <source>
        <dbReference type="EMBL" id="GBM35339.1"/>
    </source>
</evidence>
<sequence length="118" mass="13336">MKKRSYDVPTLLKAKPLMFFKVKKICPVPTPDAEGIACACAIRRSCELTNQSDSTCVRWYHGIESPVLQGVSYFQLRGCIVVRTNLPAPWRTKERKETLDWGVRPTLGDGRKRNGSLP</sequence>